<organism evidence="5 6">
    <name type="scientific">Anisodus acutangulus</name>
    <dbReference type="NCBI Taxonomy" id="402998"/>
    <lineage>
        <taxon>Eukaryota</taxon>
        <taxon>Viridiplantae</taxon>
        <taxon>Streptophyta</taxon>
        <taxon>Embryophyta</taxon>
        <taxon>Tracheophyta</taxon>
        <taxon>Spermatophyta</taxon>
        <taxon>Magnoliopsida</taxon>
        <taxon>eudicotyledons</taxon>
        <taxon>Gunneridae</taxon>
        <taxon>Pentapetalae</taxon>
        <taxon>asterids</taxon>
        <taxon>lamiids</taxon>
        <taxon>Solanales</taxon>
        <taxon>Solanaceae</taxon>
        <taxon>Solanoideae</taxon>
        <taxon>Hyoscyameae</taxon>
        <taxon>Anisodus</taxon>
    </lineage>
</organism>
<accession>A0A9Q1MKR3</accession>
<dbReference type="Proteomes" id="UP001152561">
    <property type="component" value="Unassembled WGS sequence"/>
</dbReference>
<comment type="similarity">
    <text evidence="1 4">Belongs to the glycosyl hydrolase 17 family.</text>
</comment>
<evidence type="ECO:0008006" key="7">
    <source>
        <dbReference type="Google" id="ProtNLM"/>
    </source>
</evidence>
<evidence type="ECO:0000256" key="3">
    <source>
        <dbReference type="ARBA" id="ARBA00023295"/>
    </source>
</evidence>
<dbReference type="InterPro" id="IPR017853">
    <property type="entry name" value="GH"/>
</dbReference>
<name>A0A9Q1MKR3_9SOLA</name>
<dbReference type="SUPFAM" id="SSF51445">
    <property type="entry name" value="(Trans)glycosidases"/>
    <property type="match status" value="1"/>
</dbReference>
<dbReference type="Gene3D" id="3.20.20.80">
    <property type="entry name" value="Glycosidases"/>
    <property type="match status" value="1"/>
</dbReference>
<reference evidence="6" key="1">
    <citation type="journal article" date="2023" name="Proc. Natl. Acad. Sci. U.S.A.">
        <title>Genomic and structural basis for evolution of tropane alkaloid biosynthesis.</title>
        <authorList>
            <person name="Wanga Y.-J."/>
            <person name="Taina T."/>
            <person name="Yua J.-Y."/>
            <person name="Lia J."/>
            <person name="Xua B."/>
            <person name="Chenc J."/>
            <person name="D'Auriad J.C."/>
            <person name="Huanga J.-P."/>
            <person name="Huanga S.-X."/>
        </authorList>
    </citation>
    <scope>NUCLEOTIDE SEQUENCE [LARGE SCALE GENOMIC DNA]</scope>
    <source>
        <strain evidence="6">cv. KIB-2019</strain>
    </source>
</reference>
<dbReference type="Pfam" id="PF00332">
    <property type="entry name" value="Glyco_hydro_17"/>
    <property type="match status" value="1"/>
</dbReference>
<dbReference type="OrthoDB" id="1932173at2759"/>
<keyword evidence="6" id="KW-1185">Reference proteome</keyword>
<dbReference type="AlphaFoldDB" id="A0A9Q1MKR3"/>
<protein>
    <recommendedName>
        <fullName evidence="7">Glucan endo-1,3-beta-D-glucosidase</fullName>
    </recommendedName>
</protein>
<dbReference type="InterPro" id="IPR044965">
    <property type="entry name" value="Glyco_hydro_17_plant"/>
</dbReference>
<dbReference type="GO" id="GO:0005975">
    <property type="term" value="P:carbohydrate metabolic process"/>
    <property type="evidence" value="ECO:0007669"/>
    <property type="project" value="InterPro"/>
</dbReference>
<dbReference type="EMBL" id="JAJAGQ010000005">
    <property type="protein sequence ID" value="KAJ8562633.1"/>
    <property type="molecule type" value="Genomic_DNA"/>
</dbReference>
<dbReference type="PANTHER" id="PTHR32227">
    <property type="entry name" value="GLUCAN ENDO-1,3-BETA-GLUCOSIDASE BG1-RELATED-RELATED"/>
    <property type="match status" value="1"/>
</dbReference>
<comment type="caution">
    <text evidence="5">The sequence shown here is derived from an EMBL/GenBank/DDBJ whole genome shotgun (WGS) entry which is preliminary data.</text>
</comment>
<evidence type="ECO:0000313" key="5">
    <source>
        <dbReference type="EMBL" id="KAJ8562633.1"/>
    </source>
</evidence>
<sequence>MSPLTVVDLLKENKIDKVKLFDADQDVMKGLMGSGLEVMVGIPNDMLAILSSSTNAADLWVVQNVSRYMVKGGVNIKYVVVGNEPFLTSYSSQYQSYVVPTMTNLQQSLTKANLARNVKLVVPCNADAYESSLPSQGTFRPELTQIITQMVSLLNSNGSPFVEQHML</sequence>
<dbReference type="GO" id="GO:0004553">
    <property type="term" value="F:hydrolase activity, hydrolyzing O-glycosyl compounds"/>
    <property type="evidence" value="ECO:0007669"/>
    <property type="project" value="InterPro"/>
</dbReference>
<evidence type="ECO:0000256" key="2">
    <source>
        <dbReference type="ARBA" id="ARBA00022801"/>
    </source>
</evidence>
<keyword evidence="2" id="KW-0378">Hydrolase</keyword>
<evidence type="ECO:0000313" key="6">
    <source>
        <dbReference type="Proteomes" id="UP001152561"/>
    </source>
</evidence>
<evidence type="ECO:0000256" key="4">
    <source>
        <dbReference type="RuleBase" id="RU004335"/>
    </source>
</evidence>
<gene>
    <name evidence="5" type="ORF">K7X08_031085</name>
</gene>
<evidence type="ECO:0000256" key="1">
    <source>
        <dbReference type="ARBA" id="ARBA00008773"/>
    </source>
</evidence>
<dbReference type="InterPro" id="IPR000490">
    <property type="entry name" value="Glyco_hydro_17"/>
</dbReference>
<keyword evidence="3" id="KW-0326">Glycosidase</keyword>
<proteinExistence type="inferred from homology"/>